<evidence type="ECO:0000313" key="1">
    <source>
        <dbReference type="EMBL" id="KAK0458356.1"/>
    </source>
</evidence>
<comment type="caution">
    <text evidence="1">The sequence shown here is derived from an EMBL/GenBank/DDBJ whole genome shotgun (WGS) entry which is preliminary data.</text>
</comment>
<dbReference type="SUPFAM" id="SSF56112">
    <property type="entry name" value="Protein kinase-like (PK-like)"/>
    <property type="match status" value="1"/>
</dbReference>
<keyword evidence="2" id="KW-1185">Reference proteome</keyword>
<accession>A0AA39N4Z5</accession>
<evidence type="ECO:0000313" key="2">
    <source>
        <dbReference type="Proteomes" id="UP001175211"/>
    </source>
</evidence>
<protein>
    <submittedName>
        <fullName evidence="1">Uncharacterized protein</fullName>
    </submittedName>
</protein>
<gene>
    <name evidence="1" type="ORF">EV420DRAFT_394133</name>
</gene>
<organism evidence="1 2">
    <name type="scientific">Armillaria tabescens</name>
    <name type="common">Ringless honey mushroom</name>
    <name type="synonym">Agaricus tabescens</name>
    <dbReference type="NCBI Taxonomy" id="1929756"/>
    <lineage>
        <taxon>Eukaryota</taxon>
        <taxon>Fungi</taxon>
        <taxon>Dikarya</taxon>
        <taxon>Basidiomycota</taxon>
        <taxon>Agaricomycotina</taxon>
        <taxon>Agaricomycetes</taxon>
        <taxon>Agaricomycetidae</taxon>
        <taxon>Agaricales</taxon>
        <taxon>Marasmiineae</taxon>
        <taxon>Physalacriaceae</taxon>
        <taxon>Desarmillaria</taxon>
    </lineage>
</organism>
<dbReference type="GeneID" id="85365511"/>
<proteinExistence type="predicted"/>
<dbReference type="Gene3D" id="1.10.510.10">
    <property type="entry name" value="Transferase(Phosphotransferase) domain 1"/>
    <property type="match status" value="1"/>
</dbReference>
<dbReference type="Proteomes" id="UP001175211">
    <property type="component" value="Unassembled WGS sequence"/>
</dbReference>
<dbReference type="InterPro" id="IPR011009">
    <property type="entry name" value="Kinase-like_dom_sf"/>
</dbReference>
<reference evidence="1" key="1">
    <citation type="submission" date="2023-06" db="EMBL/GenBank/DDBJ databases">
        <authorList>
            <consortium name="Lawrence Berkeley National Laboratory"/>
            <person name="Ahrendt S."/>
            <person name="Sahu N."/>
            <person name="Indic B."/>
            <person name="Wong-Bajracharya J."/>
            <person name="Merenyi Z."/>
            <person name="Ke H.-M."/>
            <person name="Monk M."/>
            <person name="Kocsube S."/>
            <person name="Drula E."/>
            <person name="Lipzen A."/>
            <person name="Balint B."/>
            <person name="Henrissat B."/>
            <person name="Andreopoulos B."/>
            <person name="Martin F.M."/>
            <person name="Harder C.B."/>
            <person name="Rigling D."/>
            <person name="Ford K.L."/>
            <person name="Foster G.D."/>
            <person name="Pangilinan J."/>
            <person name="Papanicolaou A."/>
            <person name="Barry K."/>
            <person name="LaButti K."/>
            <person name="Viragh M."/>
            <person name="Koriabine M."/>
            <person name="Yan M."/>
            <person name="Riley R."/>
            <person name="Champramary S."/>
            <person name="Plett K.L."/>
            <person name="Tsai I.J."/>
            <person name="Slot J."/>
            <person name="Sipos G."/>
            <person name="Plett J."/>
            <person name="Nagy L.G."/>
            <person name="Grigoriev I.V."/>
        </authorList>
    </citation>
    <scope>NUCLEOTIDE SEQUENCE</scope>
    <source>
        <strain evidence="1">CCBAS 213</strain>
    </source>
</reference>
<sequence length="605" mass="67929">MPLQIFIYLYKENRVYKGTIFVEVADNGVCARVKETLAAKKQIPEESILLWKPCAHLNSSGGGSADLRDRLLDNDCRLDRFCDQLIDTELVGDIFPTSDNHHKAAPFTLVAEVIPMERTATLPENMKGELAEQRDVLGALGKKLDIAVKNVLGSMAPSENAKSTNYFDHQGGVTPILDGRYGLRRTPIPPPIELYNCVFASFQAYIRDESLNIPAQVVQLTAEVMRTVSQISPDESARQSPTRNILSKLLNSPVFQNIDPNNMNSAYILQFQRRSPPIVAAGVICEEKAELGWDGEGSVQGSFSYAQYWTQKDIQREHIFKACCCPSFIISIAGPWIVILGAVFRTLPIVQRLTDYLWLGNSRANDDDHALRLARVFQSVRLAIDNLEKYYQELELTDSPSIQPTRFFPDVTEYDDGTNVVGFQYLQPLEIDETCMTFLAQIDEAHGEEQVVVKFVQRYGAEAHRLLASKGKAPAPKYCGPISNNSKYWYGSLQMVVMEFLPGQTVAQKYEGSIPETLREAVRGAVRILHDQSFVHGDIRTPNIVIVDGAGDEGERMRIVDFDWAGEQGEVRYPLHLSDYIRSTCGVKDYDIITFQHDMQMVDAL</sequence>
<dbReference type="RefSeq" id="XP_060330644.1">
    <property type="nucleotide sequence ID" value="XM_060481963.1"/>
</dbReference>
<dbReference type="AlphaFoldDB" id="A0AA39N4Z5"/>
<name>A0AA39N4Z5_ARMTA</name>
<dbReference type="EMBL" id="JAUEPS010000018">
    <property type="protein sequence ID" value="KAK0458356.1"/>
    <property type="molecule type" value="Genomic_DNA"/>
</dbReference>